<dbReference type="CDD" id="cd00303">
    <property type="entry name" value="retropepsin_like"/>
    <property type="match status" value="1"/>
</dbReference>
<evidence type="ECO:0000313" key="1">
    <source>
        <dbReference type="EMBL" id="KAJ9159224.1"/>
    </source>
</evidence>
<reference evidence="1" key="1">
    <citation type="journal article" date="2023" name="Plant Biotechnol. J.">
        <title>Chromosome-level wild Hevea brasiliensis genome provides new tools for genomic-assisted breeding and valuable loci to elevate rubber yield.</title>
        <authorList>
            <person name="Cheng H."/>
            <person name="Song X."/>
            <person name="Hu Y."/>
            <person name="Wu T."/>
            <person name="Yang Q."/>
            <person name="An Z."/>
            <person name="Feng S."/>
            <person name="Deng Z."/>
            <person name="Wu W."/>
            <person name="Zeng X."/>
            <person name="Tu M."/>
            <person name="Wang X."/>
            <person name="Huang H."/>
        </authorList>
    </citation>
    <scope>NUCLEOTIDE SEQUENCE</scope>
    <source>
        <strain evidence="1">MT/VB/25A 57/8</strain>
    </source>
</reference>
<dbReference type="InterPro" id="IPR021109">
    <property type="entry name" value="Peptidase_aspartic_dom_sf"/>
</dbReference>
<accession>A0ABQ9L6Q2</accession>
<dbReference type="EMBL" id="JARPOI010000014">
    <property type="protein sequence ID" value="KAJ9159224.1"/>
    <property type="molecule type" value="Genomic_DNA"/>
</dbReference>
<evidence type="ECO:0000313" key="2">
    <source>
        <dbReference type="Proteomes" id="UP001174677"/>
    </source>
</evidence>
<protein>
    <submittedName>
        <fullName evidence="1">Uncharacterized protein</fullName>
    </submittedName>
</protein>
<comment type="caution">
    <text evidence="1">The sequence shown here is derived from an EMBL/GenBank/DDBJ whole genome shotgun (WGS) entry which is preliminary data.</text>
</comment>
<gene>
    <name evidence="1" type="ORF">P3X46_024744</name>
</gene>
<dbReference type="Gene3D" id="2.40.70.10">
    <property type="entry name" value="Acid Proteases"/>
    <property type="match status" value="1"/>
</dbReference>
<organism evidence="1 2">
    <name type="scientific">Hevea brasiliensis</name>
    <name type="common">Para rubber tree</name>
    <name type="synonym">Siphonia brasiliensis</name>
    <dbReference type="NCBI Taxonomy" id="3981"/>
    <lineage>
        <taxon>Eukaryota</taxon>
        <taxon>Viridiplantae</taxon>
        <taxon>Streptophyta</taxon>
        <taxon>Embryophyta</taxon>
        <taxon>Tracheophyta</taxon>
        <taxon>Spermatophyta</taxon>
        <taxon>Magnoliopsida</taxon>
        <taxon>eudicotyledons</taxon>
        <taxon>Gunneridae</taxon>
        <taxon>Pentapetalae</taxon>
        <taxon>rosids</taxon>
        <taxon>fabids</taxon>
        <taxon>Malpighiales</taxon>
        <taxon>Euphorbiaceae</taxon>
        <taxon>Crotonoideae</taxon>
        <taxon>Micrandreae</taxon>
        <taxon>Hevea</taxon>
    </lineage>
</organism>
<dbReference type="PANTHER" id="PTHR33067:SF15">
    <property type="entry name" value="RNA-DIRECTED DNA POLYMERASE"/>
    <property type="match status" value="1"/>
</dbReference>
<proteinExistence type="predicted"/>
<name>A0ABQ9L6Q2_HEVBR</name>
<sequence>MVDLEASINVMSNSVFQTLNLGPLIETSVIIQLADCSNAYPLGVVEDVLVQVGELIFPADFYILDMEDSVPTSKSALILFGRPFLKTAKTKIDMDDGTLTMEFNGETVKFNIFDPMKYPADGHSVFSIDVVDTIVQDVFELSMENELEMVISQGIQEISTNQPLNVEVQEAVMALQSLPPAPKRYGVSKIDLLVSHTKLLPFVVQAPVLELKPLPKHLKYVYLGDNETLPVIISSNLTKIQEDRLTRVLRVHKEAIGWTIADIKGISPSVCMHRILVEDEAKLSREAQRRLNP</sequence>
<dbReference type="PANTHER" id="PTHR33067">
    <property type="entry name" value="RNA-DIRECTED DNA POLYMERASE-RELATED"/>
    <property type="match status" value="1"/>
</dbReference>
<dbReference type="Proteomes" id="UP001174677">
    <property type="component" value="Chromosome 14"/>
</dbReference>
<keyword evidence="2" id="KW-1185">Reference proteome</keyword>